<proteinExistence type="predicted"/>
<reference evidence="1" key="1">
    <citation type="journal article" date="2022" name="J Glob Antimicrob Resist">
        <title>Comparative analysis of IMP-4- and OXA-58-containing plasmids of three carbapenemase-producing Acinetobacter ursingii strains in the Netherlands.</title>
        <authorList>
            <person name="Hendrickx A.P.A."/>
            <person name="Schade R.P."/>
            <person name="Landman F."/>
            <person name="Bosch T."/>
            <person name="Schouls L.M."/>
            <person name="van Dijk K."/>
        </authorList>
    </citation>
    <scope>NUCLEOTIDE SEQUENCE</scope>
    <source>
        <strain evidence="1">RIVM_C010559</strain>
    </source>
</reference>
<dbReference type="RefSeq" id="WP_263512963.1">
    <property type="nucleotide sequence ID" value="NZ_CP089051.1"/>
</dbReference>
<sequence length="218" mass="25260">MSEDVSIYADADKMICLKHTRLYYRNLSITTSLIDVLPNHSKDTVTIIVTENQDILAKINADHFNFLILIVPEKIMISLNFHLYNAIVYKYKENESHQIATEEILVSLISFIFDRDYSLDLQDVKKILCFKKGQYLNIDYNSIKVRYLDQAVYGSLQHDTSLIIHMNLKLLTLDKIESIVDMVVENLKDEYLGDIFWEGKACGDILSEEFFVLYAVAD</sequence>
<name>A0AA46P0U0_9GAMM</name>
<accession>A0AA46P0U0</accession>
<dbReference type="EMBL" id="CP089051">
    <property type="protein sequence ID" value="UYF72511.1"/>
    <property type="molecule type" value="Genomic_DNA"/>
</dbReference>
<dbReference type="Proteomes" id="UP001164064">
    <property type="component" value="Chromosome"/>
</dbReference>
<organism evidence="1 2">
    <name type="scientific">Acinetobacter ursingii</name>
    <dbReference type="NCBI Taxonomy" id="108980"/>
    <lineage>
        <taxon>Bacteria</taxon>
        <taxon>Pseudomonadati</taxon>
        <taxon>Pseudomonadota</taxon>
        <taxon>Gammaproteobacteria</taxon>
        <taxon>Moraxellales</taxon>
        <taxon>Moraxellaceae</taxon>
        <taxon>Acinetobacter</taxon>
    </lineage>
</organism>
<evidence type="ECO:0000313" key="1">
    <source>
        <dbReference type="EMBL" id="UYF72511.1"/>
    </source>
</evidence>
<gene>
    <name evidence="1" type="ORF">LSO60_04350</name>
</gene>
<evidence type="ECO:0000313" key="2">
    <source>
        <dbReference type="Proteomes" id="UP001164064"/>
    </source>
</evidence>
<protein>
    <submittedName>
        <fullName evidence="1">Uncharacterized protein</fullName>
    </submittedName>
</protein>
<dbReference type="AlphaFoldDB" id="A0AA46P0U0"/>